<gene>
    <name evidence="3" type="ORF">IAC72_04895</name>
</gene>
<evidence type="ECO:0008006" key="5">
    <source>
        <dbReference type="Google" id="ProtNLM"/>
    </source>
</evidence>
<dbReference type="Proteomes" id="UP000886852">
    <property type="component" value="Unassembled WGS sequence"/>
</dbReference>
<accession>A0A9D1SPV1</accession>
<feature type="chain" id="PRO_5038371996" description="ECF transporter S component" evidence="2">
    <location>
        <begin position="20"/>
        <end position="187"/>
    </location>
</feature>
<feature type="transmembrane region" description="Helical" evidence="1">
    <location>
        <begin position="37"/>
        <end position="63"/>
    </location>
</feature>
<proteinExistence type="predicted"/>
<name>A0A9D1SPV1_9BACT</name>
<dbReference type="EMBL" id="DVOC01000084">
    <property type="protein sequence ID" value="HIU91328.1"/>
    <property type="molecule type" value="Genomic_DNA"/>
</dbReference>
<protein>
    <recommendedName>
        <fullName evidence="5">ECF transporter S component</fullName>
    </recommendedName>
</protein>
<feature type="transmembrane region" description="Helical" evidence="1">
    <location>
        <begin position="104"/>
        <end position="128"/>
    </location>
</feature>
<evidence type="ECO:0000313" key="4">
    <source>
        <dbReference type="Proteomes" id="UP000886852"/>
    </source>
</evidence>
<reference evidence="3" key="2">
    <citation type="journal article" date="2021" name="PeerJ">
        <title>Extensive microbial diversity within the chicken gut microbiome revealed by metagenomics and culture.</title>
        <authorList>
            <person name="Gilroy R."/>
            <person name="Ravi A."/>
            <person name="Getino M."/>
            <person name="Pursley I."/>
            <person name="Horton D.L."/>
            <person name="Alikhan N.F."/>
            <person name="Baker D."/>
            <person name="Gharbi K."/>
            <person name="Hall N."/>
            <person name="Watson M."/>
            <person name="Adriaenssens E.M."/>
            <person name="Foster-Nyarko E."/>
            <person name="Jarju S."/>
            <person name="Secka A."/>
            <person name="Antonio M."/>
            <person name="Oren A."/>
            <person name="Chaudhuri R.R."/>
            <person name="La Ragione R."/>
            <person name="Hildebrand F."/>
            <person name="Pallen M.J."/>
        </authorList>
    </citation>
    <scope>NUCLEOTIDE SEQUENCE</scope>
    <source>
        <strain evidence="3">ChiHjej12B11-7776</strain>
    </source>
</reference>
<keyword evidence="1" id="KW-1133">Transmembrane helix</keyword>
<comment type="caution">
    <text evidence="3">The sequence shown here is derived from an EMBL/GenBank/DDBJ whole genome shotgun (WGS) entry which is preliminary data.</text>
</comment>
<evidence type="ECO:0000256" key="1">
    <source>
        <dbReference type="SAM" id="Phobius"/>
    </source>
</evidence>
<feature type="transmembrane region" description="Helical" evidence="1">
    <location>
        <begin position="148"/>
        <end position="175"/>
    </location>
</feature>
<sequence length="187" mass="19712">MKGKFSNAALRLCVTALFAAVMVGGKEALAALPNVEVVTLVTAVCAFCWGAAVCLPAVAAFILAEIAVWGVNTWVISYLLHWNVVAAVFCLLSKCVKKPLSQAVAATVVGTVLTALFSVVTSAVDTLIGYTGKGFFWDGSDFASRFAVMYAAGSAFFLTHVISNAVILAVAFLPLKTLNEKIKLRLC</sequence>
<feature type="transmembrane region" description="Helical" evidence="1">
    <location>
        <begin position="75"/>
        <end position="92"/>
    </location>
</feature>
<keyword evidence="1" id="KW-0812">Transmembrane</keyword>
<dbReference type="AlphaFoldDB" id="A0A9D1SPV1"/>
<feature type="signal peptide" evidence="2">
    <location>
        <begin position="1"/>
        <end position="19"/>
    </location>
</feature>
<evidence type="ECO:0000313" key="3">
    <source>
        <dbReference type="EMBL" id="HIU91328.1"/>
    </source>
</evidence>
<evidence type="ECO:0000256" key="2">
    <source>
        <dbReference type="SAM" id="SignalP"/>
    </source>
</evidence>
<reference evidence="3" key="1">
    <citation type="submission" date="2020-10" db="EMBL/GenBank/DDBJ databases">
        <authorList>
            <person name="Gilroy R."/>
        </authorList>
    </citation>
    <scope>NUCLEOTIDE SEQUENCE</scope>
    <source>
        <strain evidence="3">ChiHjej12B11-7776</strain>
    </source>
</reference>
<keyword evidence="2" id="KW-0732">Signal</keyword>
<keyword evidence="1" id="KW-0472">Membrane</keyword>
<organism evidence="3 4">
    <name type="scientific">Candidatus Fimimonas merdipullorum</name>
    <dbReference type="NCBI Taxonomy" id="2840822"/>
    <lineage>
        <taxon>Bacteria</taxon>
        <taxon>Pseudomonadati</taxon>
        <taxon>Myxococcota</taxon>
        <taxon>Myxococcia</taxon>
        <taxon>Myxococcales</taxon>
        <taxon>Cystobacterineae</taxon>
        <taxon>Myxococcaceae</taxon>
        <taxon>Myxococcaceae incertae sedis</taxon>
        <taxon>Candidatus Fimimonas</taxon>
    </lineage>
</organism>